<dbReference type="CDD" id="cd02509">
    <property type="entry name" value="GDP-M1P_Guanylyltransferase"/>
    <property type="match status" value="1"/>
</dbReference>
<dbReference type="Pfam" id="PF22640">
    <property type="entry name" value="ManC_GMP_beta-helix"/>
    <property type="match status" value="1"/>
</dbReference>
<dbReference type="CDD" id="cd02213">
    <property type="entry name" value="cupin_PMI_typeII_C"/>
    <property type="match status" value="1"/>
</dbReference>
<dbReference type="RefSeq" id="WP_271206221.1">
    <property type="nucleotide sequence ID" value="NZ_BSFF01000010.1"/>
</dbReference>
<keyword evidence="4 12" id="KW-0548">Nucleotidyltransferase</keyword>
<feature type="domain" description="MannoseP isomerase/GMP-like beta-helix" evidence="11">
    <location>
        <begin position="302"/>
        <end position="355"/>
    </location>
</feature>
<sequence length="487" mass="52984">MRRTTGPSKVTPVILSGGTGTRLWPLSREAYPKQLLALAGDRTMLQDTASRVGDPKLFTKPMVVANHEHRFIIAEQMRALGLDDTTIVLEPFGRNTAPAAAVAALVAVATDPNAILLLMPADHVVRDPAAFRAAVERGLVAAHEGRLVLFGLKPTEPATGFGYIEQGDAHATAPGSYSVKRFVEKPDRATAEGYLADGAYLWNSGIFLLPAQALIDEFQKLDPSVLAAARRALDSAGRDLDFVRLGEDAFRDAPSISIDYAVMEKTDRAVVVPADFAWTDAGSWSSLWDIGAKDRSGNVVAGETVIEDAKGCYIRGEGQLVAALGVENLVIVATPDVVMVTTKDRDQDVKTLVNQVRAAGHASATETLRNHRPWGFFQSIHTGDRFQVKRITVKPGAKLSLQKHFHRAEHWVVVNGTALVTRDGEQVLLRENESVFLPLGCVHRLENPGKVPLNLIEVQSGSYLGEDDIVRYEDMYARVKDEADTPL</sequence>
<evidence type="ECO:0000256" key="1">
    <source>
        <dbReference type="ARBA" id="ARBA00006115"/>
    </source>
</evidence>
<dbReference type="Gene3D" id="2.60.120.10">
    <property type="entry name" value="Jelly Rolls"/>
    <property type="match status" value="1"/>
</dbReference>
<dbReference type="EC" id="2.7.7.13" evidence="2"/>
<dbReference type="SUPFAM" id="SSF51182">
    <property type="entry name" value="RmlC-like cupins"/>
    <property type="match status" value="1"/>
</dbReference>
<gene>
    <name evidence="12" type="ORF">JOD31_003353</name>
</gene>
<name>A0ABS2TE57_9HYPH</name>
<dbReference type="EMBL" id="JAFBCY010000004">
    <property type="protein sequence ID" value="MBM7853102.1"/>
    <property type="molecule type" value="Genomic_DNA"/>
</dbReference>
<dbReference type="InterPro" id="IPR006375">
    <property type="entry name" value="Man1P_GuaTrfase/Man6P_Isoase"/>
</dbReference>
<evidence type="ECO:0000256" key="5">
    <source>
        <dbReference type="ARBA" id="ARBA00022741"/>
    </source>
</evidence>
<dbReference type="InterPro" id="IPR049577">
    <property type="entry name" value="GMPP_N"/>
</dbReference>
<dbReference type="InterPro" id="IPR051161">
    <property type="entry name" value="Mannose-6P_isomerase_type2"/>
</dbReference>
<keyword evidence="5" id="KW-0547">Nucleotide-binding</keyword>
<evidence type="ECO:0000256" key="3">
    <source>
        <dbReference type="ARBA" id="ARBA00022679"/>
    </source>
</evidence>
<dbReference type="InterPro" id="IPR054566">
    <property type="entry name" value="ManC/GMP-like_b-helix"/>
</dbReference>
<dbReference type="InterPro" id="IPR001538">
    <property type="entry name" value="Man6P_isomerase-2_C"/>
</dbReference>
<dbReference type="Pfam" id="PF00483">
    <property type="entry name" value="NTP_transferase"/>
    <property type="match status" value="1"/>
</dbReference>
<dbReference type="PANTHER" id="PTHR46390">
    <property type="entry name" value="MANNOSE-1-PHOSPHATE GUANYLYLTRANSFERASE"/>
    <property type="match status" value="1"/>
</dbReference>
<reference evidence="12 13" key="1">
    <citation type="submission" date="2021-01" db="EMBL/GenBank/DDBJ databases">
        <title>Genomic Encyclopedia of Type Strains, Phase IV (KMG-IV): sequencing the most valuable type-strain genomes for metagenomic binning, comparative biology and taxonomic classification.</title>
        <authorList>
            <person name="Goeker M."/>
        </authorList>
    </citation>
    <scope>NUCLEOTIDE SEQUENCE [LARGE SCALE GENOMIC DNA]</scope>
    <source>
        <strain evidence="12 13">DSM 6130</strain>
    </source>
</reference>
<dbReference type="Gene3D" id="3.90.550.10">
    <property type="entry name" value="Spore Coat Polysaccharide Biosynthesis Protein SpsA, Chain A"/>
    <property type="match status" value="1"/>
</dbReference>
<comment type="catalytic activity">
    <reaction evidence="7">
        <text>alpha-D-mannose 1-phosphate + GTP + H(+) = GDP-alpha-D-mannose + diphosphate</text>
        <dbReference type="Rhea" id="RHEA:15229"/>
        <dbReference type="ChEBI" id="CHEBI:15378"/>
        <dbReference type="ChEBI" id="CHEBI:33019"/>
        <dbReference type="ChEBI" id="CHEBI:37565"/>
        <dbReference type="ChEBI" id="CHEBI:57527"/>
        <dbReference type="ChEBI" id="CHEBI:58409"/>
        <dbReference type="EC" id="2.7.7.13"/>
    </reaction>
</comment>
<dbReference type="GO" id="GO:0004475">
    <property type="term" value="F:mannose-1-phosphate guanylyltransferase (GTP) activity"/>
    <property type="evidence" value="ECO:0007669"/>
    <property type="project" value="UniProtKB-EC"/>
</dbReference>
<dbReference type="InterPro" id="IPR014710">
    <property type="entry name" value="RmlC-like_jellyroll"/>
</dbReference>
<proteinExistence type="inferred from homology"/>
<dbReference type="Proteomes" id="UP000758856">
    <property type="component" value="Unassembled WGS sequence"/>
</dbReference>
<evidence type="ECO:0000256" key="6">
    <source>
        <dbReference type="ARBA" id="ARBA00023134"/>
    </source>
</evidence>
<evidence type="ECO:0000256" key="2">
    <source>
        <dbReference type="ARBA" id="ARBA00012387"/>
    </source>
</evidence>
<dbReference type="Pfam" id="PF01050">
    <property type="entry name" value="MannoseP_isomer"/>
    <property type="match status" value="1"/>
</dbReference>
<keyword evidence="3 12" id="KW-0808">Transferase</keyword>
<dbReference type="PANTHER" id="PTHR46390:SF1">
    <property type="entry name" value="MANNOSE-1-PHOSPHATE GUANYLYLTRANSFERASE"/>
    <property type="match status" value="1"/>
</dbReference>
<evidence type="ECO:0000259" key="9">
    <source>
        <dbReference type="Pfam" id="PF00483"/>
    </source>
</evidence>
<feature type="domain" description="Mannose-6-phosphate isomerase type II C-terminal" evidence="10">
    <location>
        <begin position="368"/>
        <end position="474"/>
    </location>
</feature>
<comment type="similarity">
    <text evidence="1 8">Belongs to the mannose-6-phosphate isomerase type 2 family.</text>
</comment>
<keyword evidence="13" id="KW-1185">Reference proteome</keyword>
<evidence type="ECO:0000256" key="8">
    <source>
        <dbReference type="RuleBase" id="RU004190"/>
    </source>
</evidence>
<evidence type="ECO:0000259" key="11">
    <source>
        <dbReference type="Pfam" id="PF22640"/>
    </source>
</evidence>
<evidence type="ECO:0000256" key="7">
    <source>
        <dbReference type="ARBA" id="ARBA00047343"/>
    </source>
</evidence>
<dbReference type="SUPFAM" id="SSF53448">
    <property type="entry name" value="Nucleotide-diphospho-sugar transferases"/>
    <property type="match status" value="1"/>
</dbReference>
<accession>A0ABS2TE57</accession>
<evidence type="ECO:0000313" key="13">
    <source>
        <dbReference type="Proteomes" id="UP000758856"/>
    </source>
</evidence>
<dbReference type="NCBIfam" id="TIGR01479">
    <property type="entry name" value="GMP_PMI"/>
    <property type="match status" value="1"/>
</dbReference>
<dbReference type="GO" id="GO:0004476">
    <property type="term" value="F:mannose-6-phosphate isomerase activity"/>
    <property type="evidence" value="ECO:0007669"/>
    <property type="project" value="UniProtKB-EC"/>
</dbReference>
<feature type="domain" description="Nucleotidyl transferase" evidence="9">
    <location>
        <begin position="12"/>
        <end position="295"/>
    </location>
</feature>
<evidence type="ECO:0000259" key="10">
    <source>
        <dbReference type="Pfam" id="PF01050"/>
    </source>
</evidence>
<keyword evidence="12" id="KW-0413">Isomerase</keyword>
<dbReference type="InterPro" id="IPR029044">
    <property type="entry name" value="Nucleotide-diphossugar_trans"/>
</dbReference>
<dbReference type="InterPro" id="IPR011051">
    <property type="entry name" value="RmlC_Cupin_sf"/>
</dbReference>
<organism evidence="12 13">
    <name type="scientific">Methylopila capsulata</name>
    <dbReference type="NCBI Taxonomy" id="61654"/>
    <lineage>
        <taxon>Bacteria</taxon>
        <taxon>Pseudomonadati</taxon>
        <taxon>Pseudomonadota</taxon>
        <taxon>Alphaproteobacteria</taxon>
        <taxon>Hyphomicrobiales</taxon>
        <taxon>Methylopilaceae</taxon>
        <taxon>Methylopila</taxon>
    </lineage>
</organism>
<evidence type="ECO:0000313" key="12">
    <source>
        <dbReference type="EMBL" id="MBM7853102.1"/>
    </source>
</evidence>
<protein>
    <recommendedName>
        <fullName evidence="2">mannose-1-phosphate guanylyltransferase</fullName>
        <ecNumber evidence="2">2.7.7.13</ecNumber>
    </recommendedName>
</protein>
<evidence type="ECO:0000256" key="4">
    <source>
        <dbReference type="ARBA" id="ARBA00022695"/>
    </source>
</evidence>
<dbReference type="InterPro" id="IPR005835">
    <property type="entry name" value="NTP_transferase_dom"/>
</dbReference>
<keyword evidence="6" id="KW-0342">GTP-binding</keyword>
<comment type="caution">
    <text evidence="12">The sequence shown here is derived from an EMBL/GenBank/DDBJ whole genome shotgun (WGS) entry which is preliminary data.</text>
</comment>